<dbReference type="InterPro" id="IPR002104">
    <property type="entry name" value="Integrase_catalytic"/>
</dbReference>
<sequence>MEFVHPIKDIHQINRMKKLLIQQSKRDYAFFVVGINTGLRLNDLLHLKVKHVWNGQTFYDFLHVDNIDPPYFLNDNAKKALKDYIFSNHDMEPDHYLFKSQKGNLPITRQQAYRIINKKAQEIGLTGKVGTHTLRKTFGYHAYKKGVAISLLQKIFHHSTASETLHYLDIQNDNDTVIMIDVNL</sequence>
<dbReference type="SUPFAM" id="SSF56349">
    <property type="entry name" value="DNA breaking-rejoining enzymes"/>
    <property type="match status" value="1"/>
</dbReference>
<keyword evidence="1" id="KW-0233">DNA recombination</keyword>
<protein>
    <submittedName>
        <fullName evidence="3">Site-specific integrase</fullName>
    </submittedName>
</protein>
<accession>A0A317KXU4</accession>
<evidence type="ECO:0000259" key="2">
    <source>
        <dbReference type="PROSITE" id="PS51898"/>
    </source>
</evidence>
<dbReference type="GO" id="GO:0003677">
    <property type="term" value="F:DNA binding"/>
    <property type="evidence" value="ECO:0007669"/>
    <property type="project" value="InterPro"/>
</dbReference>
<dbReference type="PANTHER" id="PTHR30349:SF82">
    <property type="entry name" value="INTEGRASE_RECOMBINASE YOEC-RELATED"/>
    <property type="match status" value="1"/>
</dbReference>
<dbReference type="InterPro" id="IPR050090">
    <property type="entry name" value="Tyrosine_recombinase_XerCD"/>
</dbReference>
<organism evidence="3 4">
    <name type="scientific">Gracilibacillus dipsosauri</name>
    <dbReference type="NCBI Taxonomy" id="178340"/>
    <lineage>
        <taxon>Bacteria</taxon>
        <taxon>Bacillati</taxon>
        <taxon>Bacillota</taxon>
        <taxon>Bacilli</taxon>
        <taxon>Bacillales</taxon>
        <taxon>Bacillaceae</taxon>
        <taxon>Gracilibacillus</taxon>
    </lineage>
</organism>
<dbReference type="Gene3D" id="1.10.443.10">
    <property type="entry name" value="Intergrase catalytic core"/>
    <property type="match status" value="1"/>
</dbReference>
<dbReference type="PANTHER" id="PTHR30349">
    <property type="entry name" value="PHAGE INTEGRASE-RELATED"/>
    <property type="match status" value="1"/>
</dbReference>
<dbReference type="PROSITE" id="PS51898">
    <property type="entry name" value="TYR_RECOMBINASE"/>
    <property type="match status" value="1"/>
</dbReference>
<comment type="caution">
    <text evidence="3">The sequence shown here is derived from an EMBL/GenBank/DDBJ whole genome shotgun (WGS) entry which is preliminary data.</text>
</comment>
<name>A0A317KXU4_9BACI</name>
<evidence type="ECO:0000313" key="4">
    <source>
        <dbReference type="Proteomes" id="UP000245624"/>
    </source>
</evidence>
<dbReference type="InterPro" id="IPR011010">
    <property type="entry name" value="DNA_brk_join_enz"/>
</dbReference>
<dbReference type="AlphaFoldDB" id="A0A317KXU4"/>
<dbReference type="OrthoDB" id="9788852at2"/>
<dbReference type="EMBL" id="QGTD01000008">
    <property type="protein sequence ID" value="PWU68225.1"/>
    <property type="molecule type" value="Genomic_DNA"/>
</dbReference>
<keyword evidence="4" id="KW-1185">Reference proteome</keyword>
<reference evidence="3 4" key="1">
    <citation type="submission" date="2018-05" db="EMBL/GenBank/DDBJ databases">
        <title>Genomic analysis of Gracilibacillus dipsosauri DD1 reveals novel features of a salt-tolerant amylase.</title>
        <authorList>
            <person name="Deutch C.E."/>
            <person name="Yang S."/>
        </authorList>
    </citation>
    <scope>NUCLEOTIDE SEQUENCE [LARGE SCALE GENOMIC DNA]</scope>
    <source>
        <strain evidence="3 4">DD1</strain>
    </source>
</reference>
<dbReference type="GO" id="GO:0015074">
    <property type="term" value="P:DNA integration"/>
    <property type="evidence" value="ECO:0007669"/>
    <property type="project" value="InterPro"/>
</dbReference>
<feature type="domain" description="Tyr recombinase" evidence="2">
    <location>
        <begin position="2"/>
        <end position="180"/>
    </location>
</feature>
<dbReference type="Pfam" id="PF00589">
    <property type="entry name" value="Phage_integrase"/>
    <property type="match status" value="1"/>
</dbReference>
<dbReference type="InterPro" id="IPR013762">
    <property type="entry name" value="Integrase-like_cat_sf"/>
</dbReference>
<evidence type="ECO:0000313" key="3">
    <source>
        <dbReference type="EMBL" id="PWU68225.1"/>
    </source>
</evidence>
<dbReference type="RefSeq" id="WP_109983951.1">
    <property type="nucleotide sequence ID" value="NZ_QGTD01000008.1"/>
</dbReference>
<dbReference type="Proteomes" id="UP000245624">
    <property type="component" value="Unassembled WGS sequence"/>
</dbReference>
<dbReference type="GO" id="GO:0006310">
    <property type="term" value="P:DNA recombination"/>
    <property type="evidence" value="ECO:0007669"/>
    <property type="project" value="UniProtKB-KW"/>
</dbReference>
<evidence type="ECO:0000256" key="1">
    <source>
        <dbReference type="ARBA" id="ARBA00023172"/>
    </source>
</evidence>
<gene>
    <name evidence="3" type="ORF">DLJ74_07140</name>
</gene>
<proteinExistence type="predicted"/>